<accession>A0A1I3RMS1</accession>
<keyword evidence="1" id="KW-0472">Membrane</keyword>
<proteinExistence type="predicted"/>
<evidence type="ECO:0000256" key="1">
    <source>
        <dbReference type="SAM" id="Phobius"/>
    </source>
</evidence>
<protein>
    <submittedName>
        <fullName evidence="3">Uncharacterized conserved protein, DUF58 family, contains vWF domain</fullName>
    </submittedName>
</protein>
<dbReference type="Pfam" id="PF01882">
    <property type="entry name" value="DUF58"/>
    <property type="match status" value="1"/>
</dbReference>
<sequence>MRQQRWGKAKVIGLVLLTYVFAKFQGGFASWFLFYSSLVVFVYELFTYFLLFTSLDVVREIDRNRLQDGDDVIVTIRLRRRFWFPLGWNMVLEPLPDRLAGMYEPHRQLVFPWFKREVEFRYVIPNLPRGYYRLGDCVVSGGDFFGFIERRKVFPLSHEFLVYPTYQNVEHWAMGDGSFSGNVHVSHRRSDDVAAVRGVRDYHRGDRLSQIHWRASARGTGLKTKEFEHQAMNQAVFFLDVEKASYQKQPDALFETAVKLTASLIAYANRNQYHYGLVYKQSERMSIAPALSHAHFLHVFDQLARVMPQGSDSFSRIVGREALEQPPGVTLILVTPNVEKELMKRLIALSQKGRRIQLFLVHADTAPSPEQKRALQLLSANKVSCTSIHIGETEWKRMGGVVG</sequence>
<dbReference type="PANTHER" id="PTHR34351">
    <property type="entry name" value="SLR1927 PROTEIN-RELATED"/>
    <property type="match status" value="1"/>
</dbReference>
<dbReference type="RefSeq" id="WP_092267468.1">
    <property type="nucleotide sequence ID" value="NZ_FORT01000003.1"/>
</dbReference>
<keyword evidence="4" id="KW-1185">Reference proteome</keyword>
<dbReference type="InterPro" id="IPR002881">
    <property type="entry name" value="DUF58"/>
</dbReference>
<dbReference type="Proteomes" id="UP000198915">
    <property type="component" value="Unassembled WGS sequence"/>
</dbReference>
<reference evidence="4" key="1">
    <citation type="submission" date="2016-10" db="EMBL/GenBank/DDBJ databases">
        <authorList>
            <person name="Varghese N."/>
            <person name="Submissions S."/>
        </authorList>
    </citation>
    <scope>NUCLEOTIDE SEQUENCE [LARGE SCALE GENOMIC DNA]</scope>
    <source>
        <strain evidence="4">OK042</strain>
    </source>
</reference>
<name>A0A1I3RMS1_9BACL</name>
<dbReference type="STRING" id="1884381.SAMN05518846_103462"/>
<evidence type="ECO:0000259" key="2">
    <source>
        <dbReference type="Pfam" id="PF01882"/>
    </source>
</evidence>
<dbReference type="EMBL" id="FORT01000003">
    <property type="protein sequence ID" value="SFJ46557.1"/>
    <property type="molecule type" value="Genomic_DNA"/>
</dbReference>
<evidence type="ECO:0000313" key="4">
    <source>
        <dbReference type="Proteomes" id="UP000198915"/>
    </source>
</evidence>
<dbReference type="PANTHER" id="PTHR34351:SF2">
    <property type="entry name" value="DUF58 DOMAIN-CONTAINING PROTEIN"/>
    <property type="match status" value="1"/>
</dbReference>
<feature type="transmembrane region" description="Helical" evidence="1">
    <location>
        <begin position="32"/>
        <end position="55"/>
    </location>
</feature>
<evidence type="ECO:0000313" key="3">
    <source>
        <dbReference type="EMBL" id="SFJ46557.1"/>
    </source>
</evidence>
<gene>
    <name evidence="3" type="ORF">SAMN05518846_103462</name>
</gene>
<organism evidence="3 4">
    <name type="scientific">Brevibacillus centrosporus</name>
    <dbReference type="NCBI Taxonomy" id="54910"/>
    <lineage>
        <taxon>Bacteria</taxon>
        <taxon>Bacillati</taxon>
        <taxon>Bacillota</taxon>
        <taxon>Bacilli</taxon>
        <taxon>Bacillales</taxon>
        <taxon>Paenibacillaceae</taxon>
        <taxon>Brevibacillus</taxon>
    </lineage>
</organism>
<keyword evidence="1" id="KW-1133">Transmembrane helix</keyword>
<feature type="domain" description="DUF58" evidence="2">
    <location>
        <begin position="199"/>
        <end position="312"/>
    </location>
</feature>
<keyword evidence="1" id="KW-0812">Transmembrane</keyword>
<dbReference type="AlphaFoldDB" id="A0A1I3RMS1"/>